<dbReference type="SUPFAM" id="SSF56672">
    <property type="entry name" value="DNA/RNA polymerases"/>
    <property type="match status" value="1"/>
</dbReference>
<keyword evidence="9" id="KW-1185">Reference proteome</keyword>
<dbReference type="GO" id="GO:0003677">
    <property type="term" value="F:DNA binding"/>
    <property type="evidence" value="ECO:0007669"/>
    <property type="project" value="UniProtKB-KW"/>
</dbReference>
<dbReference type="GO" id="GO:0006261">
    <property type="term" value="P:DNA-templated DNA replication"/>
    <property type="evidence" value="ECO:0007669"/>
    <property type="project" value="TreeGrafter"/>
</dbReference>
<dbReference type="RefSeq" id="WP_007546967.1">
    <property type="nucleotide sequence ID" value="NZ_ABZS01000083.1"/>
</dbReference>
<dbReference type="InterPro" id="IPR023211">
    <property type="entry name" value="DNA_pol_palm_dom_sf"/>
</dbReference>
<comment type="caution">
    <text evidence="8">The sequence shown here is derived from an EMBL/GenBank/DDBJ whole genome shotgun (WGS) entry which is preliminary data.</text>
</comment>
<dbReference type="Pfam" id="PF00136">
    <property type="entry name" value="DNA_pol_B"/>
    <property type="match status" value="1"/>
</dbReference>
<dbReference type="Proteomes" id="UP000005540">
    <property type="component" value="Unassembled WGS sequence"/>
</dbReference>
<name>C4FK73_9AQUI</name>
<evidence type="ECO:0000256" key="6">
    <source>
        <dbReference type="ARBA" id="ARBA00049244"/>
    </source>
</evidence>
<evidence type="ECO:0000313" key="9">
    <source>
        <dbReference type="Proteomes" id="UP000005540"/>
    </source>
</evidence>
<keyword evidence="3" id="KW-0548">Nucleotidyltransferase</keyword>
<keyword evidence="2" id="KW-0808">Transferase</keyword>
<dbReference type="EMBL" id="ABZS01000083">
    <property type="protein sequence ID" value="EEP60532.1"/>
    <property type="molecule type" value="Genomic_DNA"/>
</dbReference>
<gene>
    <name evidence="8" type="ORF">SULYE_0973</name>
</gene>
<feature type="domain" description="DNA-directed DNA polymerase family B multifunctional" evidence="7">
    <location>
        <begin position="5"/>
        <end position="245"/>
    </location>
</feature>
<evidence type="ECO:0000256" key="1">
    <source>
        <dbReference type="ARBA" id="ARBA00012417"/>
    </source>
</evidence>
<comment type="catalytic activity">
    <reaction evidence="6">
        <text>DNA(n) + a 2'-deoxyribonucleoside 5'-triphosphate = DNA(n+1) + diphosphate</text>
        <dbReference type="Rhea" id="RHEA:22508"/>
        <dbReference type="Rhea" id="RHEA-COMP:17339"/>
        <dbReference type="Rhea" id="RHEA-COMP:17340"/>
        <dbReference type="ChEBI" id="CHEBI:33019"/>
        <dbReference type="ChEBI" id="CHEBI:61560"/>
        <dbReference type="ChEBI" id="CHEBI:173112"/>
        <dbReference type="EC" id="2.7.7.7"/>
    </reaction>
</comment>
<evidence type="ECO:0000256" key="5">
    <source>
        <dbReference type="ARBA" id="ARBA00023125"/>
    </source>
</evidence>
<protein>
    <recommendedName>
        <fullName evidence="1">DNA-directed DNA polymerase</fullName>
        <ecNumber evidence="1">2.7.7.7</ecNumber>
    </recommendedName>
</protein>
<dbReference type="InterPro" id="IPR043502">
    <property type="entry name" value="DNA/RNA_pol_sf"/>
</dbReference>
<evidence type="ECO:0000313" key="8">
    <source>
        <dbReference type="EMBL" id="EEP60532.1"/>
    </source>
</evidence>
<dbReference type="GO" id="GO:0003887">
    <property type="term" value="F:DNA-directed DNA polymerase activity"/>
    <property type="evidence" value="ECO:0007669"/>
    <property type="project" value="UniProtKB-KW"/>
</dbReference>
<evidence type="ECO:0000259" key="7">
    <source>
        <dbReference type="Pfam" id="PF00136"/>
    </source>
</evidence>
<reference evidence="8 9" key="1">
    <citation type="submission" date="2009-04" db="EMBL/GenBank/DDBJ databases">
        <authorList>
            <person name="Reysenbach A.-L."/>
            <person name="Heidelberg J.F."/>
            <person name="Nelson W.C."/>
        </authorList>
    </citation>
    <scope>NUCLEOTIDE SEQUENCE [LARGE SCALE GENOMIC DNA]</scope>
    <source>
        <strain evidence="8 9">SS-5</strain>
    </source>
</reference>
<dbReference type="PANTHER" id="PTHR10322">
    <property type="entry name" value="DNA POLYMERASE CATALYTIC SUBUNIT"/>
    <property type="match status" value="1"/>
</dbReference>
<dbReference type="Gene3D" id="3.90.1600.10">
    <property type="entry name" value="Palm domain of DNA polymerase"/>
    <property type="match status" value="1"/>
</dbReference>
<organism evidence="8 9">
    <name type="scientific">Sulfurihydrogenibium yellowstonense SS-5</name>
    <dbReference type="NCBI Taxonomy" id="432331"/>
    <lineage>
        <taxon>Bacteria</taxon>
        <taxon>Pseudomonadati</taxon>
        <taxon>Aquificota</taxon>
        <taxon>Aquificia</taxon>
        <taxon>Aquificales</taxon>
        <taxon>Hydrogenothermaceae</taxon>
        <taxon>Sulfurihydrogenibium</taxon>
    </lineage>
</organism>
<dbReference type="InterPro" id="IPR042087">
    <property type="entry name" value="DNA_pol_B_thumb"/>
</dbReference>
<proteinExistence type="predicted"/>
<dbReference type="Gene3D" id="1.10.132.60">
    <property type="entry name" value="DNA polymerase family B, C-terminal domain"/>
    <property type="match status" value="1"/>
</dbReference>
<evidence type="ECO:0000256" key="3">
    <source>
        <dbReference type="ARBA" id="ARBA00022695"/>
    </source>
</evidence>
<accession>C4FK73</accession>
<keyword evidence="5" id="KW-0238">DNA-binding</keyword>
<feature type="non-terminal residue" evidence="8">
    <location>
        <position position="1"/>
    </location>
</feature>
<keyword evidence="4" id="KW-0239">DNA-directed DNA polymerase</keyword>
<dbReference type="InterPro" id="IPR006134">
    <property type="entry name" value="DNA-dir_DNA_pol_B_multi_dom"/>
</dbReference>
<dbReference type="InterPro" id="IPR050240">
    <property type="entry name" value="DNA_pol_type-B"/>
</dbReference>
<evidence type="ECO:0000256" key="4">
    <source>
        <dbReference type="ARBA" id="ARBA00022932"/>
    </source>
</evidence>
<dbReference type="EC" id="2.7.7.7" evidence="1"/>
<dbReference type="AlphaFoldDB" id="C4FK73"/>
<sequence>SHEATTSIGRQLITFVKEILEAKGFRVIHILTDSIWVYKHDYTIDDYKKMEEYLNKRINEKFIPVNPDGIPFKILLEGVYDWIVFLPSKSDSVGVSNRYFGKFSNGEFKFRGIDLRRRDVPEFIKNFQLEIFEHLSKAKNKTEFLNLIKDIDEIFDKHKQKLMEGDFSLKDLIIKKKVSKDPNSYQKRTDLSEVAGTLLKEGFNLNPGESVNIIYILDKFVKAMPLEIYLTNPKPINIEKYLKMLEESKIGLIPKKLFGNVLR</sequence>
<evidence type="ECO:0000256" key="2">
    <source>
        <dbReference type="ARBA" id="ARBA00022679"/>
    </source>
</evidence>
<dbReference type="GO" id="GO:0000166">
    <property type="term" value="F:nucleotide binding"/>
    <property type="evidence" value="ECO:0007669"/>
    <property type="project" value="InterPro"/>
</dbReference>
<dbReference type="PANTHER" id="PTHR10322:SF23">
    <property type="entry name" value="DNA POLYMERASE DELTA CATALYTIC SUBUNIT"/>
    <property type="match status" value="1"/>
</dbReference>